<dbReference type="Pfam" id="PF20209">
    <property type="entry name" value="DUF6570"/>
    <property type="match status" value="1"/>
</dbReference>
<organism evidence="3 4">
    <name type="scientific">Metarhizium robertsii</name>
    <dbReference type="NCBI Taxonomy" id="568076"/>
    <lineage>
        <taxon>Eukaryota</taxon>
        <taxon>Fungi</taxon>
        <taxon>Dikarya</taxon>
        <taxon>Ascomycota</taxon>
        <taxon>Pezizomycotina</taxon>
        <taxon>Sordariomycetes</taxon>
        <taxon>Hypocreomycetidae</taxon>
        <taxon>Hypocreales</taxon>
        <taxon>Clavicipitaceae</taxon>
        <taxon>Metarhizium</taxon>
    </lineage>
</organism>
<dbReference type="AlphaFoldDB" id="A0A014NZZ6"/>
<feature type="region of interest" description="Disordered" evidence="1">
    <location>
        <begin position="56"/>
        <end position="87"/>
    </location>
</feature>
<dbReference type="HOGENOM" id="CLU_001248_3_2_1"/>
<feature type="domain" description="DUF6570" evidence="2">
    <location>
        <begin position="212"/>
        <end position="354"/>
    </location>
</feature>
<dbReference type="EMBL" id="JELW01000274">
    <property type="protein sequence ID" value="EXU94516.1"/>
    <property type="molecule type" value="Genomic_DNA"/>
</dbReference>
<dbReference type="eggNOG" id="KOG0987">
    <property type="taxonomic scope" value="Eukaryota"/>
</dbReference>
<accession>A0A014NZZ6</accession>
<reference evidence="3 4" key="1">
    <citation type="submission" date="2014-02" db="EMBL/GenBank/DDBJ databases">
        <title>The genome sequence of the entomopathogenic fungus Metarhizium robertsii ARSEF 2575.</title>
        <authorList>
            <person name="Giuliano Garisto Donzelli B."/>
            <person name="Roe B.A."/>
            <person name="Macmil S.L."/>
            <person name="Krasnoff S.B."/>
            <person name="Gibson D.M."/>
        </authorList>
    </citation>
    <scope>NUCLEOTIDE SEQUENCE [LARGE SCALE GENOMIC DNA]</scope>
    <source>
        <strain evidence="3 4">ARSEF 2575</strain>
    </source>
</reference>
<comment type="caution">
    <text evidence="3">The sequence shown here is derived from an EMBL/GenBank/DDBJ whole genome shotgun (WGS) entry which is preliminary data.</text>
</comment>
<sequence length="384" mass="44176">MDAGPVVRVPLHEIRRILESLDSQRAAQRAAQREQRCIRVPHDEILRVMRQLDRQHAEDRALGMGSSSSKRRKPHGEPTQRKRLRPMEEVVQHQRQSIHRILQHREARFRDKERASVTRSWCNEDSLNLQVEAAKSFCEAFSDANTLQVSHCVFCYKMQAPRKLTAIPWKILLTPFLMDATESLQQCRKCLPQQPGVEVNVCFECRTSLEDGRLPKTCSVNNMDIGCEHRYPGELDALSPIEERLIALHTPFGYITKFSVDNKTPSGIRYRRHVKGHIVVFPNKVEDFVATVLPHPLLQAIENIHVSWSGSSEPGPADVAHLLQVRKSRVTAALVWLQKNNPLYERIKIDRAEMENWRYADSTDVPSIIIARMRREEPSVGEKI</sequence>
<evidence type="ECO:0000259" key="2">
    <source>
        <dbReference type="Pfam" id="PF20209"/>
    </source>
</evidence>
<name>A0A014NZZ6_9HYPO</name>
<feature type="compositionally biased region" description="Basic and acidic residues" evidence="1">
    <location>
        <begin position="75"/>
        <end position="87"/>
    </location>
</feature>
<evidence type="ECO:0000313" key="4">
    <source>
        <dbReference type="Proteomes" id="UP000030151"/>
    </source>
</evidence>
<gene>
    <name evidence="3" type="ORF">X797_012414</name>
</gene>
<dbReference type="Proteomes" id="UP000030151">
    <property type="component" value="Unassembled WGS sequence"/>
</dbReference>
<proteinExistence type="predicted"/>
<evidence type="ECO:0000313" key="3">
    <source>
        <dbReference type="EMBL" id="EXU94516.1"/>
    </source>
</evidence>
<evidence type="ECO:0000256" key="1">
    <source>
        <dbReference type="SAM" id="MobiDB-lite"/>
    </source>
</evidence>
<dbReference type="InterPro" id="IPR046700">
    <property type="entry name" value="DUF6570"/>
</dbReference>
<protein>
    <recommendedName>
        <fullName evidence="2">DUF6570 domain-containing protein</fullName>
    </recommendedName>
</protein>